<evidence type="ECO:0000313" key="3">
    <source>
        <dbReference type="Proteomes" id="UP000613266"/>
    </source>
</evidence>
<feature type="domain" description="Thioredoxin" evidence="1">
    <location>
        <begin position="25"/>
        <end position="82"/>
    </location>
</feature>
<dbReference type="SUPFAM" id="SSF52833">
    <property type="entry name" value="Thioredoxin-like"/>
    <property type="match status" value="1"/>
</dbReference>
<protein>
    <submittedName>
        <fullName evidence="2">Thioredoxin family protein</fullName>
    </submittedName>
</protein>
<reference evidence="2" key="1">
    <citation type="submission" date="2020-12" db="EMBL/GenBank/DDBJ databases">
        <title>The genome sequence of Inhella sp. 1Y17.</title>
        <authorList>
            <person name="Liu Y."/>
        </authorList>
    </citation>
    <scope>NUCLEOTIDE SEQUENCE</scope>
    <source>
        <strain evidence="2">1Y17</strain>
    </source>
</reference>
<dbReference type="Proteomes" id="UP000613266">
    <property type="component" value="Unassembled WGS sequence"/>
</dbReference>
<evidence type="ECO:0000259" key="1">
    <source>
        <dbReference type="Pfam" id="PF00085"/>
    </source>
</evidence>
<dbReference type="Gene3D" id="3.40.30.10">
    <property type="entry name" value="Glutaredoxin"/>
    <property type="match status" value="1"/>
</dbReference>
<name>A0A931J0G0_9BURK</name>
<accession>A0A931J0G0</accession>
<evidence type="ECO:0000313" key="2">
    <source>
        <dbReference type="EMBL" id="MBH9576443.1"/>
    </source>
</evidence>
<comment type="caution">
    <text evidence="2">The sequence shown here is derived from an EMBL/GenBank/DDBJ whole genome shotgun (WGS) entry which is preliminary data.</text>
</comment>
<dbReference type="Pfam" id="PF00085">
    <property type="entry name" value="Thioredoxin"/>
    <property type="match status" value="1"/>
</dbReference>
<gene>
    <name evidence="2" type="ORF">I7X39_05935</name>
</gene>
<dbReference type="InterPro" id="IPR036249">
    <property type="entry name" value="Thioredoxin-like_sf"/>
</dbReference>
<dbReference type="CDD" id="cd02947">
    <property type="entry name" value="TRX_family"/>
    <property type="match status" value="1"/>
</dbReference>
<dbReference type="AlphaFoldDB" id="A0A931J0G0"/>
<keyword evidence="3" id="KW-1185">Reference proteome</keyword>
<dbReference type="InterPro" id="IPR013766">
    <property type="entry name" value="Thioredoxin_domain"/>
</dbReference>
<organism evidence="2 3">
    <name type="scientific">Inhella proteolytica</name>
    <dbReference type="NCBI Taxonomy" id="2795029"/>
    <lineage>
        <taxon>Bacteria</taxon>
        <taxon>Pseudomonadati</taxon>
        <taxon>Pseudomonadota</taxon>
        <taxon>Betaproteobacteria</taxon>
        <taxon>Burkholderiales</taxon>
        <taxon>Sphaerotilaceae</taxon>
        <taxon>Inhella</taxon>
    </lineage>
</organism>
<sequence length="126" mass="13925">MAVSIGRACGDDARPMTPIEIYCLCAAWCGTCRDYQLQLQDWARSQPAWRVHWVDIEDEAERLGELDIETFPTLLIAVDGQARFLGPVLPNAAALHALVERAPQWAPGDAAMQALLARLQEQAAPR</sequence>
<proteinExistence type="predicted"/>
<dbReference type="EMBL" id="JAEDAK010000003">
    <property type="protein sequence ID" value="MBH9576443.1"/>
    <property type="molecule type" value="Genomic_DNA"/>
</dbReference>